<sequence length="352" mass="38433">MHPRYTVAACVALLAASGRAQTCSRKTTALTSECNDLCYDGRPCIAYSSNTSTSDTNLTSCVKTEFSKCVLDADGACVYECFTNGPSDFVTSGSVQFSAYTFLIPFGTLKSERETKWNESEQDEWEANEDTTRDETASLPSKSNNVLQSIESLNFLQATKKVTIAGGNSSTEGQRGKVAMLSIAPQLLGSQTQLEAVTLANVEFSQPPQSTFPTQLKNFSMVNCLISAYPEDLLSMTALENLDLSKNYLKDYPVKFSLSQLRTLNLSTNSMTSFEGNFPNLTTLDLSDNSFSTIPEKVFAMRKLKNLYLWTNSFSNVAFTQAQVEFLRNLTGATETKAAGGHGSRSGARARP</sequence>
<evidence type="ECO:0000313" key="6">
    <source>
        <dbReference type="Proteomes" id="UP000019132"/>
    </source>
</evidence>
<dbReference type="InParanoid" id="K3X7L5"/>
<dbReference type="InterPro" id="IPR032675">
    <property type="entry name" value="LRR_dom_sf"/>
</dbReference>
<dbReference type="Gene3D" id="3.80.10.10">
    <property type="entry name" value="Ribonuclease Inhibitor"/>
    <property type="match status" value="1"/>
</dbReference>
<protein>
    <submittedName>
        <fullName evidence="5">Uncharacterized protein</fullName>
    </submittedName>
</protein>
<dbReference type="HOGENOM" id="CLU_035198_1_0_1"/>
<dbReference type="STRING" id="431595.K3X7L5"/>
<proteinExistence type="predicted"/>
<dbReference type="InterPro" id="IPR001611">
    <property type="entry name" value="Leu-rich_rpt"/>
</dbReference>
<feature type="region of interest" description="Disordered" evidence="3">
    <location>
        <begin position="113"/>
        <end position="141"/>
    </location>
</feature>
<dbReference type="VEuPathDB" id="FungiDB:PYU1_G013187"/>
<reference evidence="5" key="3">
    <citation type="submission" date="2015-02" db="UniProtKB">
        <authorList>
            <consortium name="EnsemblProtists"/>
        </authorList>
    </citation>
    <scope>IDENTIFICATION</scope>
    <source>
        <strain evidence="5">DAOM BR144</strain>
    </source>
</reference>
<dbReference type="PANTHER" id="PTHR45712">
    <property type="entry name" value="AGAP008170-PA"/>
    <property type="match status" value="1"/>
</dbReference>
<keyword evidence="4" id="KW-0732">Signal</keyword>
<dbReference type="eggNOG" id="ENOG502SXKN">
    <property type="taxonomic scope" value="Eukaryota"/>
</dbReference>
<dbReference type="Proteomes" id="UP000019132">
    <property type="component" value="Unassembled WGS sequence"/>
</dbReference>
<feature type="signal peptide" evidence="4">
    <location>
        <begin position="1"/>
        <end position="20"/>
    </location>
</feature>
<dbReference type="InterPro" id="IPR050333">
    <property type="entry name" value="SLRP"/>
</dbReference>
<reference evidence="6" key="2">
    <citation type="submission" date="2010-04" db="EMBL/GenBank/DDBJ databases">
        <authorList>
            <person name="Buell R."/>
            <person name="Hamilton J."/>
            <person name="Hostetler J."/>
        </authorList>
    </citation>
    <scope>NUCLEOTIDE SEQUENCE [LARGE SCALE GENOMIC DNA]</scope>
    <source>
        <strain evidence="6">DAOM:BR144</strain>
    </source>
</reference>
<dbReference type="OMA" id="CLISAYP"/>
<dbReference type="AlphaFoldDB" id="K3X7L5"/>
<dbReference type="SMART" id="SM00369">
    <property type="entry name" value="LRR_TYP"/>
    <property type="match status" value="2"/>
</dbReference>
<reference evidence="6" key="1">
    <citation type="journal article" date="2010" name="Genome Biol.">
        <title>Genome sequence of the necrotrophic plant pathogen Pythium ultimum reveals original pathogenicity mechanisms and effector repertoire.</title>
        <authorList>
            <person name="Levesque C.A."/>
            <person name="Brouwer H."/>
            <person name="Cano L."/>
            <person name="Hamilton J.P."/>
            <person name="Holt C."/>
            <person name="Huitema E."/>
            <person name="Raffaele S."/>
            <person name="Robideau G.P."/>
            <person name="Thines M."/>
            <person name="Win J."/>
            <person name="Zerillo M.M."/>
            <person name="Beakes G.W."/>
            <person name="Boore J.L."/>
            <person name="Busam D."/>
            <person name="Dumas B."/>
            <person name="Ferriera S."/>
            <person name="Fuerstenberg S.I."/>
            <person name="Gachon C.M."/>
            <person name="Gaulin E."/>
            <person name="Govers F."/>
            <person name="Grenville-Briggs L."/>
            <person name="Horner N."/>
            <person name="Hostetler J."/>
            <person name="Jiang R.H."/>
            <person name="Johnson J."/>
            <person name="Krajaejun T."/>
            <person name="Lin H."/>
            <person name="Meijer H.J."/>
            <person name="Moore B."/>
            <person name="Morris P."/>
            <person name="Phuntmart V."/>
            <person name="Puiu D."/>
            <person name="Shetty J."/>
            <person name="Stajich J.E."/>
            <person name="Tripathy S."/>
            <person name="Wawra S."/>
            <person name="van West P."/>
            <person name="Whitty B.R."/>
            <person name="Coutinho P.M."/>
            <person name="Henrissat B."/>
            <person name="Martin F."/>
            <person name="Thomas P.D."/>
            <person name="Tyler B.M."/>
            <person name="De Vries R.P."/>
            <person name="Kamoun S."/>
            <person name="Yandell M."/>
            <person name="Tisserat N."/>
            <person name="Buell C.R."/>
        </authorList>
    </citation>
    <scope>NUCLEOTIDE SEQUENCE</scope>
    <source>
        <strain evidence="6">DAOM:BR144</strain>
    </source>
</reference>
<dbReference type="EMBL" id="GL376577">
    <property type="status" value="NOT_ANNOTATED_CDS"/>
    <property type="molecule type" value="Genomic_DNA"/>
</dbReference>
<dbReference type="PROSITE" id="PS51450">
    <property type="entry name" value="LRR"/>
    <property type="match status" value="1"/>
</dbReference>
<accession>K3X7L5</accession>
<keyword evidence="1" id="KW-0433">Leucine-rich repeat</keyword>
<evidence type="ECO:0000256" key="3">
    <source>
        <dbReference type="SAM" id="MobiDB-lite"/>
    </source>
</evidence>
<dbReference type="EnsemblProtists" id="PYU1_T013214">
    <property type="protein sequence ID" value="PYU1_T013214"/>
    <property type="gene ID" value="PYU1_G013187"/>
</dbReference>
<feature type="chain" id="PRO_5003868423" evidence="4">
    <location>
        <begin position="21"/>
        <end position="352"/>
    </location>
</feature>
<dbReference type="InterPro" id="IPR003591">
    <property type="entry name" value="Leu-rich_rpt_typical-subtyp"/>
</dbReference>
<dbReference type="SUPFAM" id="SSF52058">
    <property type="entry name" value="L domain-like"/>
    <property type="match status" value="1"/>
</dbReference>
<keyword evidence="6" id="KW-1185">Reference proteome</keyword>
<dbReference type="Pfam" id="PF00560">
    <property type="entry name" value="LRR_1"/>
    <property type="match status" value="1"/>
</dbReference>
<evidence type="ECO:0000313" key="5">
    <source>
        <dbReference type="EnsemblProtists" id="PYU1_T013214"/>
    </source>
</evidence>
<name>K3X7L5_GLOUD</name>
<keyword evidence="2" id="KW-0677">Repeat</keyword>
<evidence type="ECO:0000256" key="1">
    <source>
        <dbReference type="ARBA" id="ARBA00022614"/>
    </source>
</evidence>
<evidence type="ECO:0000256" key="4">
    <source>
        <dbReference type="SAM" id="SignalP"/>
    </source>
</evidence>
<dbReference type="PANTHER" id="PTHR45712:SF22">
    <property type="entry name" value="INSULIN-LIKE GROWTH FACTOR-BINDING PROTEIN COMPLEX ACID LABILE SUBUNIT"/>
    <property type="match status" value="1"/>
</dbReference>
<evidence type="ECO:0000256" key="2">
    <source>
        <dbReference type="ARBA" id="ARBA00022737"/>
    </source>
</evidence>
<feature type="compositionally biased region" description="Acidic residues" evidence="3">
    <location>
        <begin position="120"/>
        <end position="129"/>
    </location>
</feature>
<organism evidence="5 6">
    <name type="scientific">Globisporangium ultimum (strain ATCC 200006 / CBS 805.95 / DAOM BR144)</name>
    <name type="common">Pythium ultimum</name>
    <dbReference type="NCBI Taxonomy" id="431595"/>
    <lineage>
        <taxon>Eukaryota</taxon>
        <taxon>Sar</taxon>
        <taxon>Stramenopiles</taxon>
        <taxon>Oomycota</taxon>
        <taxon>Peronosporomycetes</taxon>
        <taxon>Pythiales</taxon>
        <taxon>Pythiaceae</taxon>
        <taxon>Globisporangium</taxon>
    </lineage>
</organism>